<dbReference type="SUPFAM" id="SSF51161">
    <property type="entry name" value="Trimeric LpxA-like enzymes"/>
    <property type="match status" value="1"/>
</dbReference>
<dbReference type="PIRSF" id="PIRSF000441">
    <property type="entry name" value="CysE"/>
    <property type="match status" value="1"/>
</dbReference>
<protein>
    <recommendedName>
        <fullName evidence="3">Serine acetyltransferase</fullName>
    </recommendedName>
</protein>
<dbReference type="Proteomes" id="UP000709437">
    <property type="component" value="Unassembled WGS sequence"/>
</dbReference>
<dbReference type="RefSeq" id="WP_214562840.1">
    <property type="nucleotide sequence ID" value="NZ_JAHEWX010000008.1"/>
</dbReference>
<dbReference type="GO" id="GO:0005737">
    <property type="term" value="C:cytoplasm"/>
    <property type="evidence" value="ECO:0007669"/>
    <property type="project" value="InterPro"/>
</dbReference>
<evidence type="ECO:0008006" key="3">
    <source>
        <dbReference type="Google" id="ProtNLM"/>
    </source>
</evidence>
<evidence type="ECO:0000313" key="2">
    <source>
        <dbReference type="Proteomes" id="UP000709437"/>
    </source>
</evidence>
<accession>A0A9Q2W4C7</accession>
<dbReference type="GO" id="GO:0006535">
    <property type="term" value="P:cysteine biosynthetic process from serine"/>
    <property type="evidence" value="ECO:0007669"/>
    <property type="project" value="InterPro"/>
</dbReference>
<comment type="caution">
    <text evidence="1">The sequence shown here is derived from an EMBL/GenBank/DDBJ whole genome shotgun (WGS) entry which is preliminary data.</text>
</comment>
<dbReference type="InterPro" id="IPR011004">
    <property type="entry name" value="Trimer_LpxA-like_sf"/>
</dbReference>
<dbReference type="PANTHER" id="PTHR42811">
    <property type="entry name" value="SERINE ACETYLTRANSFERASE"/>
    <property type="match status" value="1"/>
</dbReference>
<evidence type="ECO:0000313" key="1">
    <source>
        <dbReference type="EMBL" id="MBT1541708.1"/>
    </source>
</evidence>
<dbReference type="EMBL" id="JAHEWX010000008">
    <property type="protein sequence ID" value="MBT1541708.1"/>
    <property type="molecule type" value="Genomic_DNA"/>
</dbReference>
<dbReference type="Gene3D" id="2.160.10.10">
    <property type="entry name" value="Hexapeptide repeat proteins"/>
    <property type="match status" value="1"/>
</dbReference>
<organism evidence="1 2">
    <name type="scientific">Curtobacterium flaccumfaciens pv. flaccumfaciens</name>
    <dbReference type="NCBI Taxonomy" id="138532"/>
    <lineage>
        <taxon>Bacteria</taxon>
        <taxon>Bacillati</taxon>
        <taxon>Actinomycetota</taxon>
        <taxon>Actinomycetes</taxon>
        <taxon>Micrococcales</taxon>
        <taxon>Microbacteriaceae</taxon>
        <taxon>Curtobacterium</taxon>
    </lineage>
</organism>
<name>A0A9Q2W4C7_9MICO</name>
<proteinExistence type="predicted"/>
<dbReference type="AlphaFoldDB" id="A0A9Q2W4C7"/>
<gene>
    <name evidence="1" type="ORF">KK103_08050</name>
</gene>
<sequence>MIVDYRRVPVLGSLLRQVGYLLGFDCPASIEVGKRLTIEHRGVGTVLHPRVKIGDDVRIYHHVTIGRARLDGSYPGDTYIGDGAILCTGAVILTGTSDRHIGARAVIGANSVVTQDVPAGEVWAGNPAKKVSDRNWG</sequence>
<dbReference type="InterPro" id="IPR005881">
    <property type="entry name" value="Ser_O-AcTrfase"/>
</dbReference>
<reference evidence="1" key="1">
    <citation type="submission" date="2021-05" db="EMBL/GenBank/DDBJ databases">
        <title>Whole genome sequence of Curtobacterium flaccumfaciens pv. flaccumfaciens strain CFBP 3417.</title>
        <authorList>
            <person name="Osdaghi E."/>
            <person name="Taghouti G."/>
            <person name="Portier P."/>
            <person name="Fazliarab A."/>
            <person name="Taghavi S.M."/>
            <person name="Briand M."/>
            <person name="Le-Saux M."/>
            <person name="Jacques M.-A."/>
        </authorList>
    </citation>
    <scope>NUCLEOTIDE SEQUENCE</scope>
    <source>
        <strain evidence="1">CFBP 3417</strain>
    </source>
</reference>
<dbReference type="GO" id="GO:0009001">
    <property type="term" value="F:serine O-acetyltransferase activity"/>
    <property type="evidence" value="ECO:0007669"/>
    <property type="project" value="InterPro"/>
</dbReference>